<dbReference type="PANTHER" id="PTHR31677:SF196">
    <property type="entry name" value="ETHYLENE-RESPONSIVE TRANSCRIPTION FACTOR ERF109"/>
    <property type="match status" value="1"/>
</dbReference>
<dbReference type="Gene3D" id="3.30.730.10">
    <property type="entry name" value="AP2/ERF domain"/>
    <property type="match status" value="1"/>
</dbReference>
<sequence length="190" mass="20640">TAEAATRRSHYRGVRKRSCGRFAAEIRDPSKKRRVWLGTFDTGVEAALAYDSAATALKGSRATTNFPPIPCCINPTSLQRLSVFPSWKNSNMFAKSTVTSIPWTHAYLKTTATLDPRPMQPVFPLQNQTMPLIQPNSEDDQDNAGISAGGARDGGSSVTDSGVSPSTRQHKLVLDLNVPLPAEEDEGDRP</sequence>
<dbReference type="GO" id="GO:0003700">
    <property type="term" value="F:DNA-binding transcription factor activity"/>
    <property type="evidence" value="ECO:0007669"/>
    <property type="project" value="InterPro"/>
</dbReference>
<evidence type="ECO:0000256" key="2">
    <source>
        <dbReference type="ARBA" id="ARBA00023015"/>
    </source>
</evidence>
<dbReference type="FunFam" id="3.30.730.10:FF:000001">
    <property type="entry name" value="Ethylene-responsive transcription factor 2"/>
    <property type="match status" value="1"/>
</dbReference>
<feature type="region of interest" description="Disordered" evidence="6">
    <location>
        <begin position="131"/>
        <end position="190"/>
    </location>
</feature>
<protein>
    <recommendedName>
        <fullName evidence="7">AP2/ERF domain-containing protein</fullName>
    </recommendedName>
</protein>
<keyword evidence="2" id="KW-0805">Transcription regulation</keyword>
<gene>
    <name evidence="8" type="ORF">KI387_022894</name>
</gene>
<evidence type="ECO:0000259" key="7">
    <source>
        <dbReference type="PROSITE" id="PS51032"/>
    </source>
</evidence>
<dbReference type="PROSITE" id="PS51032">
    <property type="entry name" value="AP2_ERF"/>
    <property type="match status" value="1"/>
</dbReference>
<dbReference type="GO" id="GO:0003677">
    <property type="term" value="F:DNA binding"/>
    <property type="evidence" value="ECO:0007669"/>
    <property type="project" value="UniProtKB-KW"/>
</dbReference>
<feature type="compositionally biased region" description="Low complexity" evidence="6">
    <location>
        <begin position="154"/>
        <end position="167"/>
    </location>
</feature>
<reference evidence="8 9" key="1">
    <citation type="journal article" date="2021" name="Nat. Plants">
        <title>The Taxus genome provides insights into paclitaxel biosynthesis.</title>
        <authorList>
            <person name="Xiong X."/>
            <person name="Gou J."/>
            <person name="Liao Q."/>
            <person name="Li Y."/>
            <person name="Zhou Q."/>
            <person name="Bi G."/>
            <person name="Li C."/>
            <person name="Du R."/>
            <person name="Wang X."/>
            <person name="Sun T."/>
            <person name="Guo L."/>
            <person name="Liang H."/>
            <person name="Lu P."/>
            <person name="Wu Y."/>
            <person name="Zhang Z."/>
            <person name="Ro D.K."/>
            <person name="Shang Y."/>
            <person name="Huang S."/>
            <person name="Yan J."/>
        </authorList>
    </citation>
    <scope>NUCLEOTIDE SEQUENCE [LARGE SCALE GENOMIC DNA]</scope>
    <source>
        <strain evidence="8">Ta-2019</strain>
    </source>
</reference>
<evidence type="ECO:0000256" key="4">
    <source>
        <dbReference type="ARBA" id="ARBA00023163"/>
    </source>
</evidence>
<evidence type="ECO:0000256" key="3">
    <source>
        <dbReference type="ARBA" id="ARBA00023125"/>
    </source>
</evidence>
<organism evidence="8 9">
    <name type="scientific">Taxus chinensis</name>
    <name type="common">Chinese yew</name>
    <name type="synonym">Taxus wallichiana var. chinensis</name>
    <dbReference type="NCBI Taxonomy" id="29808"/>
    <lineage>
        <taxon>Eukaryota</taxon>
        <taxon>Viridiplantae</taxon>
        <taxon>Streptophyta</taxon>
        <taxon>Embryophyta</taxon>
        <taxon>Tracheophyta</taxon>
        <taxon>Spermatophyta</taxon>
        <taxon>Pinopsida</taxon>
        <taxon>Pinidae</taxon>
        <taxon>Conifers II</taxon>
        <taxon>Cupressales</taxon>
        <taxon>Taxaceae</taxon>
        <taxon>Taxus</taxon>
    </lineage>
</organism>
<evidence type="ECO:0000313" key="8">
    <source>
        <dbReference type="EMBL" id="KAH9314267.1"/>
    </source>
</evidence>
<keyword evidence="9" id="KW-1185">Reference proteome</keyword>
<keyword evidence="5" id="KW-0539">Nucleus</keyword>
<dbReference type="PRINTS" id="PR00367">
    <property type="entry name" value="ETHRSPELEMNT"/>
</dbReference>
<dbReference type="InterPro" id="IPR001471">
    <property type="entry name" value="AP2/ERF_dom"/>
</dbReference>
<feature type="domain" description="AP2/ERF" evidence="7">
    <location>
        <begin position="10"/>
        <end position="67"/>
    </location>
</feature>
<dbReference type="PANTHER" id="PTHR31677">
    <property type="entry name" value="AP2 DOMAIN CLASS TRANSCRIPTION FACTOR"/>
    <property type="match status" value="1"/>
</dbReference>
<evidence type="ECO:0000256" key="6">
    <source>
        <dbReference type="SAM" id="MobiDB-lite"/>
    </source>
</evidence>
<comment type="caution">
    <text evidence="8">The sequence shown here is derived from an EMBL/GenBank/DDBJ whole genome shotgun (WGS) entry which is preliminary data.</text>
</comment>
<dbReference type="Proteomes" id="UP000824469">
    <property type="component" value="Unassembled WGS sequence"/>
</dbReference>
<evidence type="ECO:0000256" key="1">
    <source>
        <dbReference type="ARBA" id="ARBA00004123"/>
    </source>
</evidence>
<dbReference type="EMBL" id="JAHRHJ020000005">
    <property type="protein sequence ID" value="KAH9314267.1"/>
    <property type="molecule type" value="Genomic_DNA"/>
</dbReference>
<keyword evidence="3" id="KW-0238">DNA-binding</keyword>
<dbReference type="InterPro" id="IPR016177">
    <property type="entry name" value="DNA-bd_dom_sf"/>
</dbReference>
<dbReference type="CDD" id="cd00018">
    <property type="entry name" value="AP2"/>
    <property type="match status" value="1"/>
</dbReference>
<evidence type="ECO:0000313" key="9">
    <source>
        <dbReference type="Proteomes" id="UP000824469"/>
    </source>
</evidence>
<dbReference type="SMART" id="SM00380">
    <property type="entry name" value="AP2"/>
    <property type="match status" value="1"/>
</dbReference>
<accession>A0AA38G0R5</accession>
<dbReference type="Pfam" id="PF00847">
    <property type="entry name" value="AP2"/>
    <property type="match status" value="1"/>
</dbReference>
<dbReference type="InterPro" id="IPR036955">
    <property type="entry name" value="AP2/ERF_dom_sf"/>
</dbReference>
<feature type="non-terminal residue" evidence="8">
    <location>
        <position position="1"/>
    </location>
</feature>
<comment type="subcellular location">
    <subcellularLocation>
        <location evidence="1">Nucleus</location>
    </subcellularLocation>
</comment>
<feature type="non-terminal residue" evidence="8">
    <location>
        <position position="190"/>
    </location>
</feature>
<evidence type="ECO:0000256" key="5">
    <source>
        <dbReference type="ARBA" id="ARBA00023242"/>
    </source>
</evidence>
<proteinExistence type="predicted"/>
<keyword evidence="4" id="KW-0804">Transcription</keyword>
<name>A0AA38G0R5_TAXCH</name>
<dbReference type="GO" id="GO:0005634">
    <property type="term" value="C:nucleus"/>
    <property type="evidence" value="ECO:0007669"/>
    <property type="project" value="UniProtKB-SubCell"/>
</dbReference>
<dbReference type="SUPFAM" id="SSF54171">
    <property type="entry name" value="DNA-binding domain"/>
    <property type="match status" value="1"/>
</dbReference>
<dbReference type="AlphaFoldDB" id="A0AA38G0R5"/>